<dbReference type="Proteomes" id="UP001189624">
    <property type="component" value="Chromosome 1"/>
</dbReference>
<dbReference type="EMBL" id="OY731398">
    <property type="protein sequence ID" value="CAJ1871216.1"/>
    <property type="molecule type" value="Genomic_DNA"/>
</dbReference>
<protein>
    <submittedName>
        <fullName evidence="1">Uncharacterized protein</fullName>
    </submittedName>
</protein>
<dbReference type="Gramene" id="rna-AYBTSS11_LOCUS2435">
    <property type="protein sequence ID" value="CAJ1871216.1"/>
    <property type="gene ID" value="gene-AYBTSS11_LOCUS2435"/>
</dbReference>
<gene>
    <name evidence="1" type="ORF">AYBTSS11_LOCUS2435</name>
</gene>
<evidence type="ECO:0000313" key="2">
    <source>
        <dbReference type="Proteomes" id="UP001189624"/>
    </source>
</evidence>
<evidence type="ECO:0000313" key="1">
    <source>
        <dbReference type="EMBL" id="CAJ1871216.1"/>
    </source>
</evidence>
<proteinExistence type="predicted"/>
<reference evidence="1" key="1">
    <citation type="submission" date="2023-10" db="EMBL/GenBank/DDBJ databases">
        <authorList>
            <person name="Domelevo Entfellner J.-B."/>
        </authorList>
    </citation>
    <scope>NUCLEOTIDE SEQUENCE</scope>
</reference>
<dbReference type="AlphaFoldDB" id="A0AA86VVY9"/>
<accession>A0AA86VVY9</accession>
<name>A0AA86VVY9_9FABA</name>
<sequence>MNAPGTHHKSHRAIIANPYHILEGQQIQRVKQSNKKMKTMIFLSPKFAHVGQKHACASLAQ</sequence>
<keyword evidence="2" id="KW-1185">Reference proteome</keyword>
<organism evidence="1 2">
    <name type="scientific">Sphenostylis stenocarpa</name>
    <dbReference type="NCBI Taxonomy" id="92480"/>
    <lineage>
        <taxon>Eukaryota</taxon>
        <taxon>Viridiplantae</taxon>
        <taxon>Streptophyta</taxon>
        <taxon>Embryophyta</taxon>
        <taxon>Tracheophyta</taxon>
        <taxon>Spermatophyta</taxon>
        <taxon>Magnoliopsida</taxon>
        <taxon>eudicotyledons</taxon>
        <taxon>Gunneridae</taxon>
        <taxon>Pentapetalae</taxon>
        <taxon>rosids</taxon>
        <taxon>fabids</taxon>
        <taxon>Fabales</taxon>
        <taxon>Fabaceae</taxon>
        <taxon>Papilionoideae</taxon>
        <taxon>50 kb inversion clade</taxon>
        <taxon>NPAAA clade</taxon>
        <taxon>indigoferoid/millettioid clade</taxon>
        <taxon>Phaseoleae</taxon>
        <taxon>Sphenostylis</taxon>
    </lineage>
</organism>